<dbReference type="PANTHER" id="PTHR13334">
    <property type="entry name" value="MITOCHONDRIAL 28S RIBOSOMAL PROTEIN S10"/>
    <property type="match status" value="1"/>
</dbReference>
<evidence type="ECO:0000256" key="6">
    <source>
        <dbReference type="ARBA" id="ARBA00035261"/>
    </source>
</evidence>
<keyword evidence="4" id="KW-0496">Mitochondrion</keyword>
<keyword evidence="5" id="KW-0687">Ribonucleoprotein</keyword>
<dbReference type="SMART" id="SM01403">
    <property type="entry name" value="Ribosomal_S10"/>
    <property type="match status" value="1"/>
</dbReference>
<comment type="similarity">
    <text evidence="2">Belongs to the universal ribosomal protein uS10 family.</text>
</comment>
<evidence type="ECO:0000313" key="10">
    <source>
        <dbReference type="Proteomes" id="UP000010552"/>
    </source>
</evidence>
<sequence length="199" mass="22785">MKYVQFSNLHTDVPKNLTKPMIAISDDPDTLCKRLSVSEKGHGKAVLNTSKYCAKELGIFIKVREPPRKSEQFTLLKSVHIFKKHRVQYEMRTLYRCLELEHLTGSTADVYLEYDQGNLPEGVAMEVTKTKLERYQNTSRSQSGKQCQKKKREGSCKVSERQLMPAFEMRVGQPRTLKWKALPIEAILSSSSCCVVHMS</sequence>
<comment type="subcellular location">
    <subcellularLocation>
        <location evidence="1">Mitochondrion</location>
    </subcellularLocation>
</comment>
<dbReference type="GO" id="GO:0005763">
    <property type="term" value="C:mitochondrial small ribosomal subunit"/>
    <property type="evidence" value="ECO:0007669"/>
    <property type="project" value="InterPro"/>
</dbReference>
<reference evidence="10" key="1">
    <citation type="journal article" date="2013" name="Science">
        <title>Comparative analysis of bat genomes provides insight into the evolution of flight and immunity.</title>
        <authorList>
            <person name="Zhang G."/>
            <person name="Cowled C."/>
            <person name="Shi Z."/>
            <person name="Huang Z."/>
            <person name="Bishop-Lilly K.A."/>
            <person name="Fang X."/>
            <person name="Wynne J.W."/>
            <person name="Xiong Z."/>
            <person name="Baker M.L."/>
            <person name="Zhao W."/>
            <person name="Tachedjian M."/>
            <person name="Zhu Y."/>
            <person name="Zhou P."/>
            <person name="Jiang X."/>
            <person name="Ng J."/>
            <person name="Yang L."/>
            <person name="Wu L."/>
            <person name="Xiao J."/>
            <person name="Feng Y."/>
            <person name="Chen Y."/>
            <person name="Sun X."/>
            <person name="Zhang Y."/>
            <person name="Marsh G.A."/>
            <person name="Crameri G."/>
            <person name="Broder C.C."/>
            <person name="Frey K.G."/>
            <person name="Wang L.F."/>
            <person name="Wang J."/>
        </authorList>
    </citation>
    <scope>NUCLEOTIDE SEQUENCE [LARGE SCALE GENOMIC DNA]</scope>
</reference>
<evidence type="ECO:0000313" key="9">
    <source>
        <dbReference type="EMBL" id="ELK16494.1"/>
    </source>
</evidence>
<dbReference type="Gene3D" id="3.30.70.600">
    <property type="entry name" value="Ribosomal protein S10 domain"/>
    <property type="match status" value="1"/>
</dbReference>
<evidence type="ECO:0000256" key="3">
    <source>
        <dbReference type="ARBA" id="ARBA00022980"/>
    </source>
</evidence>
<dbReference type="AlphaFoldDB" id="L5KYF3"/>
<feature type="domain" description="Small ribosomal subunit protein uS10" evidence="8">
    <location>
        <begin position="36"/>
        <end position="128"/>
    </location>
</feature>
<gene>
    <name evidence="9" type="ORF">PAL_GLEAN10013794</name>
</gene>
<organism evidence="9 10">
    <name type="scientific">Pteropus alecto</name>
    <name type="common">Black flying fox</name>
    <dbReference type="NCBI Taxonomy" id="9402"/>
    <lineage>
        <taxon>Eukaryota</taxon>
        <taxon>Metazoa</taxon>
        <taxon>Chordata</taxon>
        <taxon>Craniata</taxon>
        <taxon>Vertebrata</taxon>
        <taxon>Euteleostomi</taxon>
        <taxon>Mammalia</taxon>
        <taxon>Eutheria</taxon>
        <taxon>Laurasiatheria</taxon>
        <taxon>Chiroptera</taxon>
        <taxon>Yinpterochiroptera</taxon>
        <taxon>Pteropodoidea</taxon>
        <taxon>Pteropodidae</taxon>
        <taxon>Pteropodinae</taxon>
        <taxon>Pteropus</taxon>
    </lineage>
</organism>
<dbReference type="STRING" id="9402.L5KYF3"/>
<dbReference type="PANTHER" id="PTHR13334:SF4">
    <property type="entry name" value="SMALL RIBOSOMAL SUBUNIT PROTEIN US10M"/>
    <property type="match status" value="1"/>
</dbReference>
<dbReference type="Pfam" id="PF00338">
    <property type="entry name" value="Ribosomal_S10"/>
    <property type="match status" value="1"/>
</dbReference>
<dbReference type="InterPro" id="IPR027486">
    <property type="entry name" value="Ribosomal_uS10_dom"/>
</dbReference>
<dbReference type="EMBL" id="KB030462">
    <property type="protein sequence ID" value="ELK16494.1"/>
    <property type="molecule type" value="Genomic_DNA"/>
</dbReference>
<name>L5KYF3_PTEAL</name>
<evidence type="ECO:0000256" key="1">
    <source>
        <dbReference type="ARBA" id="ARBA00004173"/>
    </source>
</evidence>
<evidence type="ECO:0000256" key="5">
    <source>
        <dbReference type="ARBA" id="ARBA00023274"/>
    </source>
</evidence>
<dbReference type="InterPro" id="IPR040055">
    <property type="entry name" value="Ribosomal_uS10m"/>
</dbReference>
<accession>L5KYF3</accession>
<proteinExistence type="inferred from homology"/>
<dbReference type="InterPro" id="IPR036838">
    <property type="entry name" value="Ribosomal_uS10_dom_sf"/>
</dbReference>
<dbReference type="SUPFAM" id="SSF54999">
    <property type="entry name" value="Ribosomal protein S10"/>
    <property type="match status" value="1"/>
</dbReference>
<evidence type="ECO:0000259" key="8">
    <source>
        <dbReference type="SMART" id="SM01403"/>
    </source>
</evidence>
<dbReference type="InParanoid" id="L5KYF3"/>
<dbReference type="Proteomes" id="UP000010552">
    <property type="component" value="Unassembled WGS sequence"/>
</dbReference>
<protein>
    <recommendedName>
        <fullName evidence="6">Small ribosomal subunit protein uS10m</fullName>
    </recommendedName>
    <alternativeName>
        <fullName evidence="7">28S ribosomal protein S10, mitochondrial</fullName>
    </alternativeName>
</protein>
<keyword evidence="3 9" id="KW-0689">Ribosomal protein</keyword>
<evidence type="ECO:0000256" key="4">
    <source>
        <dbReference type="ARBA" id="ARBA00023128"/>
    </source>
</evidence>
<evidence type="ECO:0000256" key="2">
    <source>
        <dbReference type="ARBA" id="ARBA00007102"/>
    </source>
</evidence>
<keyword evidence="10" id="KW-1185">Reference proteome</keyword>
<evidence type="ECO:0000256" key="7">
    <source>
        <dbReference type="ARBA" id="ARBA00035544"/>
    </source>
</evidence>